<evidence type="ECO:0000256" key="1">
    <source>
        <dbReference type="ARBA" id="ARBA00022553"/>
    </source>
</evidence>
<dbReference type="SUPFAM" id="SSF47384">
    <property type="entry name" value="Homodimeric domain of signal transducing histidine kinase"/>
    <property type="match status" value="1"/>
</dbReference>
<dbReference type="PANTHER" id="PTHR43065">
    <property type="entry name" value="SENSOR HISTIDINE KINASE"/>
    <property type="match status" value="1"/>
</dbReference>
<dbReference type="PRINTS" id="PR00344">
    <property type="entry name" value="BCTRLSENSOR"/>
</dbReference>
<comment type="caution">
    <text evidence="3">The sequence shown here is derived from an EMBL/GenBank/DDBJ whole genome shotgun (WGS) entry which is preliminary data.</text>
</comment>
<accession>X0VS57</accession>
<sequence>TEKKRLEAQFQAAQRMEAIGTLAGGLAHDFNNILMGIQGNTSLILLHKTSTHPDYERLKGIEEGVKSGAELTRQLLGFARGGKYEVRPTNLNELIENQNHMFGRTKKEITIRGKYEDKPWTVEVDQGQIEQVLLNLYVNAWQAMPGGGDLYIETENVTLDEDYAKPFNMEPGRYVKISVTDSGVGMDEATQQRIFEPFFTTKEMGRGTGLGLASVYGIIRNHGGIISVYSEKGKGTTFEIYLPVSQRELIKEEELPE</sequence>
<dbReference type="Pfam" id="PF02518">
    <property type="entry name" value="HATPase_c"/>
    <property type="match status" value="1"/>
</dbReference>
<reference evidence="3" key="1">
    <citation type="journal article" date="2014" name="Front. Microbiol.">
        <title>High frequency of phylogenetically diverse reductive dehalogenase-homologous genes in deep subseafloor sedimentary metagenomes.</title>
        <authorList>
            <person name="Kawai M."/>
            <person name="Futagami T."/>
            <person name="Toyoda A."/>
            <person name="Takaki Y."/>
            <person name="Nishi S."/>
            <person name="Hori S."/>
            <person name="Arai W."/>
            <person name="Tsubouchi T."/>
            <person name="Morono Y."/>
            <person name="Uchiyama I."/>
            <person name="Ito T."/>
            <person name="Fujiyama A."/>
            <person name="Inagaki F."/>
            <person name="Takami H."/>
        </authorList>
    </citation>
    <scope>NUCLEOTIDE SEQUENCE</scope>
    <source>
        <strain evidence="3">Expedition CK06-06</strain>
    </source>
</reference>
<evidence type="ECO:0000313" key="3">
    <source>
        <dbReference type="EMBL" id="GAG21264.1"/>
    </source>
</evidence>
<dbReference type="SMART" id="SM00388">
    <property type="entry name" value="HisKA"/>
    <property type="match status" value="1"/>
</dbReference>
<evidence type="ECO:0000259" key="2">
    <source>
        <dbReference type="PROSITE" id="PS50109"/>
    </source>
</evidence>
<dbReference type="InterPro" id="IPR003661">
    <property type="entry name" value="HisK_dim/P_dom"/>
</dbReference>
<protein>
    <recommendedName>
        <fullName evidence="2">Histidine kinase domain-containing protein</fullName>
    </recommendedName>
</protein>
<feature type="non-terminal residue" evidence="3">
    <location>
        <position position="257"/>
    </location>
</feature>
<proteinExistence type="predicted"/>
<name>X0VS57_9ZZZZ</name>
<dbReference type="InterPro" id="IPR036097">
    <property type="entry name" value="HisK_dim/P_sf"/>
</dbReference>
<dbReference type="SMART" id="SM00387">
    <property type="entry name" value="HATPase_c"/>
    <property type="match status" value="1"/>
</dbReference>
<dbReference type="EMBL" id="BARS01036994">
    <property type="protein sequence ID" value="GAG21264.1"/>
    <property type="molecule type" value="Genomic_DNA"/>
</dbReference>
<dbReference type="GO" id="GO:0000155">
    <property type="term" value="F:phosphorelay sensor kinase activity"/>
    <property type="evidence" value="ECO:0007669"/>
    <property type="project" value="InterPro"/>
</dbReference>
<dbReference type="SUPFAM" id="SSF55874">
    <property type="entry name" value="ATPase domain of HSP90 chaperone/DNA topoisomerase II/histidine kinase"/>
    <property type="match status" value="1"/>
</dbReference>
<feature type="non-terminal residue" evidence="3">
    <location>
        <position position="1"/>
    </location>
</feature>
<dbReference type="InterPro" id="IPR005467">
    <property type="entry name" value="His_kinase_dom"/>
</dbReference>
<dbReference type="PANTHER" id="PTHR43065:SF42">
    <property type="entry name" value="TWO-COMPONENT SENSOR PPRA"/>
    <property type="match status" value="1"/>
</dbReference>
<dbReference type="AlphaFoldDB" id="X0VS57"/>
<dbReference type="InterPro" id="IPR036890">
    <property type="entry name" value="HATPase_C_sf"/>
</dbReference>
<dbReference type="CDD" id="cd00082">
    <property type="entry name" value="HisKA"/>
    <property type="match status" value="1"/>
</dbReference>
<gene>
    <name evidence="3" type="ORF">S01H1_56781</name>
</gene>
<dbReference type="Gene3D" id="3.30.565.10">
    <property type="entry name" value="Histidine kinase-like ATPase, C-terminal domain"/>
    <property type="match status" value="1"/>
</dbReference>
<feature type="domain" description="Histidine kinase" evidence="2">
    <location>
        <begin position="25"/>
        <end position="246"/>
    </location>
</feature>
<organism evidence="3">
    <name type="scientific">marine sediment metagenome</name>
    <dbReference type="NCBI Taxonomy" id="412755"/>
    <lineage>
        <taxon>unclassified sequences</taxon>
        <taxon>metagenomes</taxon>
        <taxon>ecological metagenomes</taxon>
    </lineage>
</organism>
<dbReference type="PROSITE" id="PS50109">
    <property type="entry name" value="HIS_KIN"/>
    <property type="match status" value="1"/>
</dbReference>
<keyword evidence="1" id="KW-0597">Phosphoprotein</keyword>
<dbReference type="Gene3D" id="1.10.287.130">
    <property type="match status" value="1"/>
</dbReference>
<dbReference type="InterPro" id="IPR003594">
    <property type="entry name" value="HATPase_dom"/>
</dbReference>
<dbReference type="InterPro" id="IPR004358">
    <property type="entry name" value="Sig_transdc_His_kin-like_C"/>
</dbReference>